<feature type="repeat" description="Lumazine-binding" evidence="11">
    <location>
        <begin position="99"/>
        <end position="204"/>
    </location>
</feature>
<evidence type="ECO:0000256" key="7">
    <source>
        <dbReference type="ARBA" id="ARBA00022619"/>
    </source>
</evidence>
<dbReference type="PIRSF" id="PIRSF000498">
    <property type="entry name" value="Riboflavin_syn_A"/>
    <property type="match status" value="1"/>
</dbReference>
<dbReference type="RefSeq" id="WP_353648174.1">
    <property type="nucleotide sequence ID" value="NZ_CP159218.1"/>
</dbReference>
<evidence type="ECO:0000313" key="14">
    <source>
        <dbReference type="EMBL" id="XCG62559.1"/>
    </source>
</evidence>
<dbReference type="CDD" id="cd00402">
    <property type="entry name" value="Riboflavin_synthase_like"/>
    <property type="match status" value="1"/>
</dbReference>
<keyword evidence="7" id="KW-0686">Riboflavin biosynthesis</keyword>
<dbReference type="InterPro" id="IPR017938">
    <property type="entry name" value="Riboflavin_synthase-like_b-brl"/>
</dbReference>
<evidence type="ECO:0000256" key="5">
    <source>
        <dbReference type="ARBA" id="ARBA00012827"/>
    </source>
</evidence>
<gene>
    <name evidence="14" type="ORF">ABLG96_15105</name>
</gene>
<dbReference type="PANTHER" id="PTHR21098">
    <property type="entry name" value="RIBOFLAVIN SYNTHASE ALPHA CHAIN"/>
    <property type="match status" value="1"/>
</dbReference>
<dbReference type="EMBL" id="CP159218">
    <property type="protein sequence ID" value="XCG62559.1"/>
    <property type="molecule type" value="Genomic_DNA"/>
</dbReference>
<comment type="subunit">
    <text evidence="4">Homotrimer.</text>
</comment>
<comment type="catalytic activity">
    <reaction evidence="1">
        <text>2 6,7-dimethyl-8-(1-D-ribityl)lumazine + H(+) = 5-amino-6-(D-ribitylamino)uracil + riboflavin</text>
        <dbReference type="Rhea" id="RHEA:20772"/>
        <dbReference type="ChEBI" id="CHEBI:15378"/>
        <dbReference type="ChEBI" id="CHEBI:15934"/>
        <dbReference type="ChEBI" id="CHEBI:57986"/>
        <dbReference type="ChEBI" id="CHEBI:58201"/>
        <dbReference type="EC" id="2.5.1.9"/>
    </reaction>
</comment>
<dbReference type="NCBIfam" id="NF006767">
    <property type="entry name" value="PRK09289.1"/>
    <property type="match status" value="1"/>
</dbReference>
<feature type="domain" description="Lumazine-binding" evidence="13">
    <location>
        <begin position="1"/>
        <end position="98"/>
    </location>
</feature>
<dbReference type="PROSITE" id="PS51177">
    <property type="entry name" value="LUMAZINE_BIND"/>
    <property type="match status" value="2"/>
</dbReference>
<dbReference type="PANTHER" id="PTHR21098:SF12">
    <property type="entry name" value="RIBOFLAVIN SYNTHASE"/>
    <property type="match status" value="1"/>
</dbReference>
<keyword evidence="8 14" id="KW-0808">Transferase</keyword>
<accession>A0AAU8DKC5</accession>
<evidence type="ECO:0000256" key="6">
    <source>
        <dbReference type="ARBA" id="ARBA00013950"/>
    </source>
</evidence>
<organism evidence="14">
    <name type="scientific">Nakamurella sp. A5-74</name>
    <dbReference type="NCBI Taxonomy" id="3158264"/>
    <lineage>
        <taxon>Bacteria</taxon>
        <taxon>Bacillati</taxon>
        <taxon>Actinomycetota</taxon>
        <taxon>Actinomycetes</taxon>
        <taxon>Nakamurellales</taxon>
        <taxon>Nakamurellaceae</taxon>
        <taxon>Nakamurella</taxon>
    </lineage>
</organism>
<dbReference type="AlphaFoldDB" id="A0AAU8DKC5"/>
<evidence type="ECO:0000256" key="3">
    <source>
        <dbReference type="ARBA" id="ARBA00004887"/>
    </source>
</evidence>
<reference evidence="14" key="1">
    <citation type="submission" date="2024-05" db="EMBL/GenBank/DDBJ databases">
        <authorList>
            <person name="Cai S.Y."/>
            <person name="Jin L.M."/>
            <person name="Li H.R."/>
        </authorList>
    </citation>
    <scope>NUCLEOTIDE SEQUENCE</scope>
    <source>
        <strain evidence="14">A5-74</strain>
    </source>
</reference>
<evidence type="ECO:0000256" key="4">
    <source>
        <dbReference type="ARBA" id="ARBA00011233"/>
    </source>
</evidence>
<dbReference type="SUPFAM" id="SSF63380">
    <property type="entry name" value="Riboflavin synthase domain-like"/>
    <property type="match status" value="2"/>
</dbReference>
<dbReference type="FunFam" id="2.40.30.20:FF:000004">
    <property type="entry name" value="Riboflavin synthase, alpha subunit"/>
    <property type="match status" value="1"/>
</dbReference>
<evidence type="ECO:0000259" key="13">
    <source>
        <dbReference type="PROSITE" id="PS51177"/>
    </source>
</evidence>
<dbReference type="InterPro" id="IPR023366">
    <property type="entry name" value="ATP_synth_asu-like_sf"/>
</dbReference>
<evidence type="ECO:0000256" key="10">
    <source>
        <dbReference type="NCBIfam" id="TIGR00187"/>
    </source>
</evidence>
<evidence type="ECO:0000256" key="9">
    <source>
        <dbReference type="ARBA" id="ARBA00022737"/>
    </source>
</evidence>
<proteinExistence type="predicted"/>
<comment type="pathway">
    <text evidence="3">Cofactor biosynthesis; riboflavin biosynthesis; riboflavin from 2-hydroxy-3-oxobutyl phosphate and 5-amino-6-(D-ribitylamino)uracil: step 2/2.</text>
</comment>
<evidence type="ECO:0000256" key="2">
    <source>
        <dbReference type="ARBA" id="ARBA00002803"/>
    </source>
</evidence>
<evidence type="ECO:0000256" key="11">
    <source>
        <dbReference type="PROSITE-ProRule" id="PRU00524"/>
    </source>
</evidence>
<dbReference type="NCBIfam" id="TIGR00187">
    <property type="entry name" value="ribE"/>
    <property type="match status" value="1"/>
</dbReference>
<name>A0AAU8DKC5_9ACTN</name>
<feature type="region of interest" description="Disordered" evidence="12">
    <location>
        <begin position="211"/>
        <end position="231"/>
    </location>
</feature>
<comment type="function">
    <text evidence="2">Catalyzes the dismutation of two molecules of 6,7-dimethyl-8-ribityllumazine, resulting in the formation of riboflavin and 5-amino-6-(D-ribitylamino)uracil.</text>
</comment>
<dbReference type="Gene3D" id="2.40.30.20">
    <property type="match status" value="2"/>
</dbReference>
<protein>
    <recommendedName>
        <fullName evidence="6 10">Riboflavin synthase</fullName>
        <ecNumber evidence="5 10">2.5.1.9</ecNumber>
    </recommendedName>
</protein>
<evidence type="ECO:0000256" key="8">
    <source>
        <dbReference type="ARBA" id="ARBA00022679"/>
    </source>
</evidence>
<dbReference type="GO" id="GO:0004746">
    <property type="term" value="F:riboflavin synthase activity"/>
    <property type="evidence" value="ECO:0007669"/>
    <property type="project" value="UniProtKB-UniRule"/>
</dbReference>
<feature type="domain" description="Lumazine-binding" evidence="13">
    <location>
        <begin position="99"/>
        <end position="204"/>
    </location>
</feature>
<dbReference type="InterPro" id="IPR026017">
    <property type="entry name" value="Lumazine-bd_dom"/>
</dbReference>
<dbReference type="EC" id="2.5.1.9" evidence="5 10"/>
<evidence type="ECO:0000256" key="12">
    <source>
        <dbReference type="SAM" id="MobiDB-lite"/>
    </source>
</evidence>
<sequence>MFTGIVEEKGHVVALDMATDGGDARLRIDGPLVTGDVAHGHSISVNGVCLTVVGSDGSEFEVDVMGETLLRTAIGALAPGDVVNLERSVTPTSRLGGHVVQGHVDGIGVLRDRRHHENWDTLIFRVPAELGRYIAGKGAIAIHGISLTVIEVADTTDEDGNAATEFSIGVIPETLRATTLGATQVGDRVNIEVDVMAKYVERLLGAGLGGATSATADTAGAADSDSVGSRS</sequence>
<keyword evidence="9" id="KW-0677">Repeat</keyword>
<dbReference type="FunFam" id="2.40.30.20:FF:000003">
    <property type="entry name" value="Riboflavin synthase, alpha subunit"/>
    <property type="match status" value="1"/>
</dbReference>
<dbReference type="InterPro" id="IPR001783">
    <property type="entry name" value="Lumazine-bd"/>
</dbReference>
<dbReference type="Pfam" id="PF00677">
    <property type="entry name" value="Lum_binding"/>
    <property type="match status" value="2"/>
</dbReference>
<evidence type="ECO:0000256" key="1">
    <source>
        <dbReference type="ARBA" id="ARBA00000968"/>
    </source>
</evidence>
<feature type="repeat" description="Lumazine-binding" evidence="11">
    <location>
        <begin position="1"/>
        <end position="98"/>
    </location>
</feature>
<dbReference type="GO" id="GO:0009231">
    <property type="term" value="P:riboflavin biosynthetic process"/>
    <property type="evidence" value="ECO:0007669"/>
    <property type="project" value="UniProtKB-KW"/>
</dbReference>